<evidence type="ECO:0000313" key="2">
    <source>
        <dbReference type="Proteomes" id="UP000603141"/>
    </source>
</evidence>
<sequence>MLPISFVLLHSSLLPQLFYGLRGIRSNSPKMKEAQQAAASDRDKPPV</sequence>
<evidence type="ECO:0000313" key="1">
    <source>
        <dbReference type="EMBL" id="MBK1884701.1"/>
    </source>
</evidence>
<protein>
    <submittedName>
        <fullName evidence="1">Uncharacterized protein</fullName>
    </submittedName>
</protein>
<proteinExistence type="predicted"/>
<organism evidence="1 2">
    <name type="scientific">Luteolibacter pohnpeiensis</name>
    <dbReference type="NCBI Taxonomy" id="454153"/>
    <lineage>
        <taxon>Bacteria</taxon>
        <taxon>Pseudomonadati</taxon>
        <taxon>Verrucomicrobiota</taxon>
        <taxon>Verrucomicrobiia</taxon>
        <taxon>Verrucomicrobiales</taxon>
        <taxon>Verrucomicrobiaceae</taxon>
        <taxon>Luteolibacter</taxon>
    </lineage>
</organism>
<dbReference type="Proteomes" id="UP000603141">
    <property type="component" value="Unassembled WGS sequence"/>
</dbReference>
<reference evidence="1" key="1">
    <citation type="submission" date="2021-01" db="EMBL/GenBank/DDBJ databases">
        <title>Modified the classification status of verrucomicrobia.</title>
        <authorList>
            <person name="Feng X."/>
        </authorList>
    </citation>
    <scope>NUCLEOTIDE SEQUENCE</scope>
    <source>
        <strain evidence="1">KCTC 22041</strain>
    </source>
</reference>
<dbReference type="EMBL" id="JAENIJ010000077">
    <property type="protein sequence ID" value="MBK1884701.1"/>
    <property type="molecule type" value="Genomic_DNA"/>
</dbReference>
<name>A0A934SBW3_9BACT</name>
<gene>
    <name evidence="1" type="ORF">JIN85_19980</name>
</gene>
<accession>A0A934SBW3</accession>
<dbReference type="AlphaFoldDB" id="A0A934SBW3"/>
<comment type="caution">
    <text evidence="1">The sequence shown here is derived from an EMBL/GenBank/DDBJ whole genome shotgun (WGS) entry which is preliminary data.</text>
</comment>
<keyword evidence="2" id="KW-1185">Reference proteome</keyword>